<reference evidence="1 2" key="1">
    <citation type="submission" date="2015-06" db="EMBL/GenBank/DDBJ databases">
        <title>Survival trade-offs in plant roots during colonization by closely related pathogenic and mutualistic fungi.</title>
        <authorList>
            <person name="Hacquard S."/>
            <person name="Kracher B."/>
            <person name="Hiruma K."/>
            <person name="Weinman A."/>
            <person name="Muench P."/>
            <person name="Garrido Oter R."/>
            <person name="Ver Loren van Themaat E."/>
            <person name="Dallerey J.-F."/>
            <person name="Damm U."/>
            <person name="Henrissat B."/>
            <person name="Lespinet O."/>
            <person name="Thon M."/>
            <person name="Kemen E."/>
            <person name="McHardy A.C."/>
            <person name="Schulze-Lefert P."/>
            <person name="O'Connell R.J."/>
        </authorList>
    </citation>
    <scope>NUCLEOTIDE SEQUENCE [LARGE SCALE GENOMIC DNA]</scope>
    <source>
        <strain evidence="1 2">MAFF 238704</strain>
    </source>
</reference>
<comment type="caution">
    <text evidence="1">The sequence shown here is derived from an EMBL/GenBank/DDBJ whole genome shotgun (WGS) entry which is preliminary data.</text>
</comment>
<dbReference type="EMBL" id="LFIW01001905">
    <property type="protein sequence ID" value="KZL80450.1"/>
    <property type="molecule type" value="Genomic_DNA"/>
</dbReference>
<sequence length="169" mass="18035">MSRALLITGATGKQGGAVVNALLSRQLSDFLLARLAAKPPSIKLAEGDLDAAQVLFASAKTATSTGVFFVQAICNQKSNSETKQGKALIGESIKPGLSTLFTAAWSVAATSDRKAIPRPYRTSSQNTRSNITFATPPPTVRASYVRQSYDPSSSWTISYQALWGKCFSR</sequence>
<dbReference type="SUPFAM" id="SSF51735">
    <property type="entry name" value="NAD(P)-binding Rossmann-fold domains"/>
    <property type="match status" value="1"/>
</dbReference>
<name>A0A167ARN5_COLIC</name>
<dbReference type="STRING" id="1573173.A0A167ARN5"/>
<dbReference type="AlphaFoldDB" id="A0A167ARN5"/>
<keyword evidence="2" id="KW-1185">Reference proteome</keyword>
<dbReference type="Gene3D" id="3.40.50.720">
    <property type="entry name" value="NAD(P)-binding Rossmann-like Domain"/>
    <property type="match status" value="1"/>
</dbReference>
<proteinExistence type="predicted"/>
<evidence type="ECO:0000313" key="2">
    <source>
        <dbReference type="Proteomes" id="UP000076584"/>
    </source>
</evidence>
<dbReference type="InterPro" id="IPR036291">
    <property type="entry name" value="NAD(P)-bd_dom_sf"/>
</dbReference>
<evidence type="ECO:0000313" key="1">
    <source>
        <dbReference type="EMBL" id="KZL80450.1"/>
    </source>
</evidence>
<organism evidence="1 2">
    <name type="scientific">Colletotrichum incanum</name>
    <name type="common">Soybean anthracnose fungus</name>
    <dbReference type="NCBI Taxonomy" id="1573173"/>
    <lineage>
        <taxon>Eukaryota</taxon>
        <taxon>Fungi</taxon>
        <taxon>Dikarya</taxon>
        <taxon>Ascomycota</taxon>
        <taxon>Pezizomycotina</taxon>
        <taxon>Sordariomycetes</taxon>
        <taxon>Hypocreomycetidae</taxon>
        <taxon>Glomerellales</taxon>
        <taxon>Glomerellaceae</taxon>
        <taxon>Colletotrichum</taxon>
        <taxon>Colletotrichum spaethianum species complex</taxon>
    </lineage>
</organism>
<protein>
    <submittedName>
        <fullName evidence="1">Nucleoside-diphosphate-sugar epimerase family protein</fullName>
    </submittedName>
</protein>
<dbReference type="Proteomes" id="UP000076584">
    <property type="component" value="Unassembled WGS sequence"/>
</dbReference>
<gene>
    <name evidence="1" type="ORF">CI238_03431</name>
</gene>
<accession>A0A167ARN5</accession>